<dbReference type="PRINTS" id="PR00039">
    <property type="entry name" value="HTHLYSR"/>
</dbReference>
<dbReference type="PROSITE" id="PS50931">
    <property type="entry name" value="HTH_LYSR"/>
    <property type="match status" value="1"/>
</dbReference>
<dbReference type="Pfam" id="PF00126">
    <property type="entry name" value="HTH_1"/>
    <property type="match status" value="1"/>
</dbReference>
<dbReference type="InterPro" id="IPR036388">
    <property type="entry name" value="WH-like_DNA-bd_sf"/>
</dbReference>
<sequence length="333" mass="36331">MAYRLPPLSAMRAFEAASRHLSFKKAAEELHVTPAAISQQIKTLEEYLGVSLFRRLTRALEITAEGSAMLPKVREGFECFASAVDSTRRPGDGVLTILAPPSFAARWLVPRLPRFAAACPEVKLRLSSSGDAVDRRGEKRELEGEPVDLRAASSALAIRYGTGNYPGFRVEQILSPDWVPVCSPRLLELGPPLKVPEDLARHVLIHDETIEDEERQPSWREWLASAGVRGVEAQRGPRFSNALLAVEAALEAQGVALALQPLVEADVAAGRLVVPFELSVPSPYAYYLVMRKAVAERDSVAAFRCWLLAEVQASGGVRRSRTDEPAVDGGEGV</sequence>
<keyword evidence="4" id="KW-0804">Transcription</keyword>
<comment type="caution">
    <text evidence="6">The sequence shown here is derived from an EMBL/GenBank/DDBJ whole genome shotgun (WGS) entry which is preliminary data.</text>
</comment>
<dbReference type="InterPro" id="IPR005119">
    <property type="entry name" value="LysR_subst-bd"/>
</dbReference>
<name>A0A133XP77_9RHOO</name>
<dbReference type="Proteomes" id="UP000070186">
    <property type="component" value="Unassembled WGS sequence"/>
</dbReference>
<evidence type="ECO:0000259" key="5">
    <source>
        <dbReference type="PROSITE" id="PS50931"/>
    </source>
</evidence>
<comment type="similarity">
    <text evidence="1">Belongs to the LysR transcriptional regulatory family.</text>
</comment>
<dbReference type="PANTHER" id="PTHR30537:SF26">
    <property type="entry name" value="GLYCINE CLEAVAGE SYSTEM TRANSCRIPTIONAL ACTIVATOR"/>
    <property type="match status" value="1"/>
</dbReference>
<dbReference type="GO" id="GO:0006351">
    <property type="term" value="P:DNA-templated transcription"/>
    <property type="evidence" value="ECO:0007669"/>
    <property type="project" value="TreeGrafter"/>
</dbReference>
<keyword evidence="3" id="KW-0238">DNA-binding</keyword>
<dbReference type="Pfam" id="PF03466">
    <property type="entry name" value="LysR_substrate"/>
    <property type="match status" value="2"/>
</dbReference>
<dbReference type="RefSeq" id="WP_066879393.1">
    <property type="nucleotide sequence ID" value="NZ_LODL01000002.1"/>
</dbReference>
<dbReference type="InterPro" id="IPR058163">
    <property type="entry name" value="LysR-type_TF_proteobact-type"/>
</dbReference>
<keyword evidence="2" id="KW-0805">Transcription regulation</keyword>
<dbReference type="Gene3D" id="3.40.190.10">
    <property type="entry name" value="Periplasmic binding protein-like II"/>
    <property type="match status" value="2"/>
</dbReference>
<dbReference type="GO" id="GO:0043565">
    <property type="term" value="F:sequence-specific DNA binding"/>
    <property type="evidence" value="ECO:0007669"/>
    <property type="project" value="TreeGrafter"/>
</dbReference>
<dbReference type="SUPFAM" id="SSF53850">
    <property type="entry name" value="Periplasmic binding protein-like II"/>
    <property type="match status" value="1"/>
</dbReference>
<dbReference type="PANTHER" id="PTHR30537">
    <property type="entry name" value="HTH-TYPE TRANSCRIPTIONAL REGULATOR"/>
    <property type="match status" value="1"/>
</dbReference>
<evidence type="ECO:0000313" key="7">
    <source>
        <dbReference type="Proteomes" id="UP000070186"/>
    </source>
</evidence>
<dbReference type="AlphaFoldDB" id="A0A133XP77"/>
<evidence type="ECO:0000256" key="3">
    <source>
        <dbReference type="ARBA" id="ARBA00023125"/>
    </source>
</evidence>
<dbReference type="CDD" id="cd08432">
    <property type="entry name" value="PBP2_GcdR_TrpI_HvrB_AmpR_like"/>
    <property type="match status" value="1"/>
</dbReference>
<proteinExistence type="inferred from homology"/>
<dbReference type="FunFam" id="3.40.190.10:FF:000017">
    <property type="entry name" value="Glycine cleavage system transcriptional activator"/>
    <property type="match status" value="1"/>
</dbReference>
<protein>
    <submittedName>
        <fullName evidence="6">LysR family transcriptional regulator</fullName>
    </submittedName>
</protein>
<dbReference type="GO" id="GO:0003700">
    <property type="term" value="F:DNA-binding transcription factor activity"/>
    <property type="evidence" value="ECO:0007669"/>
    <property type="project" value="InterPro"/>
</dbReference>
<feature type="domain" description="HTH lysR-type" evidence="5">
    <location>
        <begin position="6"/>
        <end position="63"/>
    </location>
</feature>
<accession>A0A133XP77</accession>
<dbReference type="NCBIfam" id="NF008352">
    <property type="entry name" value="PRK11139.1"/>
    <property type="match status" value="1"/>
</dbReference>
<dbReference type="InterPro" id="IPR036390">
    <property type="entry name" value="WH_DNA-bd_sf"/>
</dbReference>
<dbReference type="STRING" id="281362.AT959_00655"/>
<dbReference type="SUPFAM" id="SSF46785">
    <property type="entry name" value="Winged helix' DNA-binding domain"/>
    <property type="match status" value="1"/>
</dbReference>
<reference evidence="6 7" key="1">
    <citation type="submission" date="2015-12" db="EMBL/GenBank/DDBJ databases">
        <title>Nitrous oxide reduction kinetics distinguish bacteria harboring typical versus atypical NosZ.</title>
        <authorList>
            <person name="Yoon S."/>
            <person name="Nissen S."/>
            <person name="Park D."/>
            <person name="Sanford R.A."/>
            <person name="Loeffler F.E."/>
        </authorList>
    </citation>
    <scope>NUCLEOTIDE SEQUENCE [LARGE SCALE GENOMIC DNA]</scope>
    <source>
        <strain evidence="6 7">ATCC BAA-841</strain>
    </source>
</reference>
<dbReference type="Gene3D" id="1.10.10.10">
    <property type="entry name" value="Winged helix-like DNA-binding domain superfamily/Winged helix DNA-binding domain"/>
    <property type="match status" value="1"/>
</dbReference>
<evidence type="ECO:0000256" key="2">
    <source>
        <dbReference type="ARBA" id="ARBA00023015"/>
    </source>
</evidence>
<dbReference type="EMBL" id="LODL01000002">
    <property type="protein sequence ID" value="KXB32741.1"/>
    <property type="molecule type" value="Genomic_DNA"/>
</dbReference>
<evidence type="ECO:0000256" key="1">
    <source>
        <dbReference type="ARBA" id="ARBA00009437"/>
    </source>
</evidence>
<dbReference type="InterPro" id="IPR000847">
    <property type="entry name" value="LysR_HTH_N"/>
</dbReference>
<evidence type="ECO:0000313" key="6">
    <source>
        <dbReference type="EMBL" id="KXB32741.1"/>
    </source>
</evidence>
<dbReference type="FunFam" id="1.10.10.10:FF:000038">
    <property type="entry name" value="Glycine cleavage system transcriptional activator"/>
    <property type="match status" value="1"/>
</dbReference>
<keyword evidence="7" id="KW-1185">Reference proteome</keyword>
<gene>
    <name evidence="6" type="ORF">AT959_00655</name>
</gene>
<evidence type="ECO:0000256" key="4">
    <source>
        <dbReference type="ARBA" id="ARBA00023163"/>
    </source>
</evidence>
<organism evidence="6 7">
    <name type="scientific">Dechloromonas denitrificans</name>
    <dbReference type="NCBI Taxonomy" id="281362"/>
    <lineage>
        <taxon>Bacteria</taxon>
        <taxon>Pseudomonadati</taxon>
        <taxon>Pseudomonadota</taxon>
        <taxon>Betaproteobacteria</taxon>
        <taxon>Rhodocyclales</taxon>
        <taxon>Azonexaceae</taxon>
        <taxon>Dechloromonas</taxon>
    </lineage>
</organism>